<evidence type="ECO:0000313" key="7">
    <source>
        <dbReference type="Proteomes" id="UP000199140"/>
    </source>
</evidence>
<dbReference type="EMBL" id="FOPK01000044">
    <property type="protein sequence ID" value="SFH68589.1"/>
    <property type="molecule type" value="Genomic_DNA"/>
</dbReference>
<evidence type="ECO:0000313" key="5">
    <source>
        <dbReference type="EMBL" id="SFH68589.1"/>
    </source>
</evidence>
<evidence type="ECO:0000259" key="3">
    <source>
        <dbReference type="PROSITE" id="PS50110"/>
    </source>
</evidence>
<keyword evidence="1 2" id="KW-0597">Phosphoprotein</keyword>
<sequence length="155" mass="16868">MSLLEGRRVLLVEDESLVAMLAEDMLLDLGCEVVVAMRLDKAVDHVRTGNFDLAVLDVNLGDARSYPVADLLLERCTPFLFATGYGTQGLEEAYRSAPVLQKPYQAAPLAHLLTQLLTCEAPMWGRADEKAAACACHRPKGEPSGAEPFQADPVR</sequence>
<dbReference type="PANTHER" id="PTHR44591">
    <property type="entry name" value="STRESS RESPONSE REGULATOR PROTEIN 1"/>
    <property type="match status" value="1"/>
</dbReference>
<feature type="domain" description="Response regulatory" evidence="3">
    <location>
        <begin position="8"/>
        <end position="117"/>
    </location>
</feature>
<dbReference type="EMBL" id="CP015370">
    <property type="protein sequence ID" value="APT35136.1"/>
    <property type="molecule type" value="Genomic_DNA"/>
</dbReference>
<dbReference type="GO" id="GO:0004673">
    <property type="term" value="F:protein histidine kinase activity"/>
    <property type="evidence" value="ECO:0007669"/>
    <property type="project" value="UniProtKB-EC"/>
</dbReference>
<proteinExistence type="predicted"/>
<accession>A0AAE8HXX3</accession>
<evidence type="ECO:0000256" key="1">
    <source>
        <dbReference type="ARBA" id="ARBA00022553"/>
    </source>
</evidence>
<dbReference type="KEGG" id="mphy:MCBMB27_05845"/>
<dbReference type="InterPro" id="IPR001789">
    <property type="entry name" value="Sig_transdc_resp-reg_receiver"/>
</dbReference>
<feature type="modified residue" description="4-aspartylphosphate" evidence="2">
    <location>
        <position position="57"/>
    </location>
</feature>
<evidence type="ECO:0000256" key="2">
    <source>
        <dbReference type="PROSITE-ProRule" id="PRU00169"/>
    </source>
</evidence>
<dbReference type="GO" id="GO:0000160">
    <property type="term" value="P:phosphorelay signal transduction system"/>
    <property type="evidence" value="ECO:0007669"/>
    <property type="project" value="InterPro"/>
</dbReference>
<geneLocation type="plasmid" evidence="4 6">
    <name>CBMB27-p3</name>
</geneLocation>
<dbReference type="PANTHER" id="PTHR44591:SF24">
    <property type="entry name" value="PROTEIN-GLUTAMATE METHYLESTERASE_PROTEIN-GLUTAMINE GLUTAMINASE 1"/>
    <property type="match status" value="1"/>
</dbReference>
<dbReference type="Gene3D" id="3.40.50.2300">
    <property type="match status" value="1"/>
</dbReference>
<reference evidence="4 6" key="1">
    <citation type="submission" date="2016-04" db="EMBL/GenBank/DDBJ databases">
        <title>Complete genome sequencing and analysis of CBMB27, Methylobacterium phyllosphaerae isolated from leaf tissues of rice (Oryza sativa L.).</title>
        <authorList>
            <person name="Lee Y."/>
            <person name="Hwangbo K."/>
            <person name="Chung H."/>
            <person name="Yoo J."/>
            <person name="Kim K.Y."/>
            <person name="Sa T.M."/>
            <person name="Um Y."/>
            <person name="Madhaiyan M."/>
        </authorList>
    </citation>
    <scope>NUCLEOTIDE SEQUENCE [LARGE SCALE GENOMIC DNA]</scope>
    <source>
        <strain evidence="4 6">CBMB27</strain>
        <plasmid evidence="4 6">CBMB27-p3</plasmid>
    </source>
</reference>
<dbReference type="SMART" id="SM00448">
    <property type="entry name" value="REC"/>
    <property type="match status" value="1"/>
</dbReference>
<dbReference type="SUPFAM" id="SSF52172">
    <property type="entry name" value="CheY-like"/>
    <property type="match status" value="1"/>
</dbReference>
<name>A0AAE8HXX3_9HYPH</name>
<dbReference type="Pfam" id="PF00072">
    <property type="entry name" value="Response_reg"/>
    <property type="match status" value="1"/>
</dbReference>
<organism evidence="5 7">
    <name type="scientific">Methylobacterium phyllosphaerae</name>
    <dbReference type="NCBI Taxonomy" id="418223"/>
    <lineage>
        <taxon>Bacteria</taxon>
        <taxon>Pseudomonadati</taxon>
        <taxon>Pseudomonadota</taxon>
        <taxon>Alphaproteobacteria</taxon>
        <taxon>Hyphomicrobiales</taxon>
        <taxon>Methylobacteriaceae</taxon>
        <taxon>Methylobacterium</taxon>
    </lineage>
</organism>
<dbReference type="EC" id="2.7.13.3" evidence="4"/>
<dbReference type="InterPro" id="IPR011006">
    <property type="entry name" value="CheY-like_superfamily"/>
</dbReference>
<dbReference type="RefSeq" id="WP_075382277.1">
    <property type="nucleotide sequence ID" value="NZ_CP015370.1"/>
</dbReference>
<gene>
    <name evidence="4" type="ORF">MCBMB27_05845</name>
    <name evidence="5" type="ORF">SAMN05192567_14416</name>
</gene>
<keyword evidence="6" id="KW-1185">Reference proteome</keyword>
<dbReference type="Proteomes" id="UP000199140">
    <property type="component" value="Unassembled WGS sequence"/>
</dbReference>
<dbReference type="AlphaFoldDB" id="A0AAE8HXX3"/>
<dbReference type="InterPro" id="IPR050595">
    <property type="entry name" value="Bact_response_regulator"/>
</dbReference>
<keyword evidence="4" id="KW-0808">Transferase</keyword>
<reference evidence="5 7" key="2">
    <citation type="submission" date="2016-10" db="EMBL/GenBank/DDBJ databases">
        <authorList>
            <person name="Varghese N."/>
            <person name="Submissions S."/>
        </authorList>
    </citation>
    <scope>NUCLEOTIDE SEQUENCE [LARGE SCALE GENOMIC DNA]</scope>
    <source>
        <strain evidence="5 7">CBMB27</strain>
    </source>
</reference>
<protein>
    <submittedName>
        <fullName evidence="5">CheY chemotaxis protein or a CheY-like REC (Receiver) domain</fullName>
    </submittedName>
    <submittedName>
        <fullName evidence="4">Stress Response</fullName>
        <ecNumber evidence="4">2.7.13.3</ecNumber>
    </submittedName>
</protein>
<dbReference type="Proteomes" id="UP000185487">
    <property type="component" value="Plasmid CBMB27-p3"/>
</dbReference>
<dbReference type="PROSITE" id="PS50110">
    <property type="entry name" value="RESPONSE_REGULATORY"/>
    <property type="match status" value="1"/>
</dbReference>
<keyword evidence="4" id="KW-0614">Plasmid</keyword>
<evidence type="ECO:0000313" key="4">
    <source>
        <dbReference type="EMBL" id="APT35136.1"/>
    </source>
</evidence>
<evidence type="ECO:0000313" key="6">
    <source>
        <dbReference type="Proteomes" id="UP000185487"/>
    </source>
</evidence>